<dbReference type="RefSeq" id="WP_091289662.1">
    <property type="nucleotide sequence ID" value="NZ_FNON01000003.1"/>
</dbReference>
<feature type="transmembrane region" description="Helical" evidence="6">
    <location>
        <begin position="212"/>
        <end position="227"/>
    </location>
</feature>
<evidence type="ECO:0000256" key="4">
    <source>
        <dbReference type="ARBA" id="ARBA00022989"/>
    </source>
</evidence>
<gene>
    <name evidence="8" type="ORF">SAMN05421504_103613</name>
</gene>
<evidence type="ECO:0000313" key="8">
    <source>
        <dbReference type="EMBL" id="SDX72377.1"/>
    </source>
</evidence>
<evidence type="ECO:0000256" key="5">
    <source>
        <dbReference type="ARBA" id="ARBA00023136"/>
    </source>
</evidence>
<feature type="transmembrane region" description="Helical" evidence="6">
    <location>
        <begin position="12"/>
        <end position="33"/>
    </location>
</feature>
<feature type="transmembrane region" description="Helical" evidence="6">
    <location>
        <begin position="45"/>
        <end position="64"/>
    </location>
</feature>
<sequence>MSRTGPQFGRTTPWAVLVLAVAAAYLIGARVGFQLAMIDLKITPLWPPTGIALAALLLFGPRVWPGISLGALAANAIVGGEPIVAFLGITIGNTLAPLTAYYLLKRLGFRRELDRLKDALLLVFAGALGAMLVSATIGSAVLAASGTVSYFWTGWTVWWTGDAMGVLTVAPLLLIAPRFRWPREVPLGRWVEAIALATGMIGTAVVATTTPATLLFTVFPWLIWAALRFEQAGALCGALAVCTIAILAAAHGWGPFSLMTLPLRMITLQALDGSVALTALLLATVTVQRNRAEAEVAMACVQLNEMVARIAPAQSLRGAVLDIIQNISNRPPRDP</sequence>
<evidence type="ECO:0000256" key="1">
    <source>
        <dbReference type="ARBA" id="ARBA00004651"/>
    </source>
</evidence>
<organism evidence="8 9">
    <name type="scientific">Amycolatopsis xylanica</name>
    <dbReference type="NCBI Taxonomy" id="589385"/>
    <lineage>
        <taxon>Bacteria</taxon>
        <taxon>Bacillati</taxon>
        <taxon>Actinomycetota</taxon>
        <taxon>Actinomycetes</taxon>
        <taxon>Pseudonocardiales</taxon>
        <taxon>Pseudonocardiaceae</taxon>
        <taxon>Amycolatopsis</taxon>
    </lineage>
</organism>
<dbReference type="EMBL" id="FNON01000003">
    <property type="protein sequence ID" value="SDX72377.1"/>
    <property type="molecule type" value="Genomic_DNA"/>
</dbReference>
<dbReference type="AlphaFoldDB" id="A0A1H3E168"/>
<evidence type="ECO:0000256" key="2">
    <source>
        <dbReference type="ARBA" id="ARBA00022475"/>
    </source>
</evidence>
<feature type="transmembrane region" description="Helical" evidence="6">
    <location>
        <begin position="266"/>
        <end position="285"/>
    </location>
</feature>
<comment type="subcellular location">
    <subcellularLocation>
        <location evidence="1">Cell membrane</location>
        <topology evidence="1">Multi-pass membrane protein</topology>
    </subcellularLocation>
</comment>
<feature type="transmembrane region" description="Helical" evidence="6">
    <location>
        <begin position="84"/>
        <end position="104"/>
    </location>
</feature>
<protein>
    <submittedName>
        <fullName evidence="8">Integral membrane sensor domain MASE1</fullName>
    </submittedName>
</protein>
<evidence type="ECO:0000313" key="9">
    <source>
        <dbReference type="Proteomes" id="UP000199515"/>
    </source>
</evidence>
<dbReference type="STRING" id="589385.SAMN05421504_103613"/>
<dbReference type="Proteomes" id="UP000199515">
    <property type="component" value="Unassembled WGS sequence"/>
</dbReference>
<feature type="transmembrane region" description="Helical" evidence="6">
    <location>
        <begin position="234"/>
        <end position="254"/>
    </location>
</feature>
<accession>A0A1H3E168</accession>
<dbReference type="GO" id="GO:0005886">
    <property type="term" value="C:plasma membrane"/>
    <property type="evidence" value="ECO:0007669"/>
    <property type="project" value="UniProtKB-SubCell"/>
</dbReference>
<dbReference type="Pfam" id="PF05231">
    <property type="entry name" value="MASE1"/>
    <property type="match status" value="1"/>
</dbReference>
<keyword evidence="5 6" id="KW-0472">Membrane</keyword>
<evidence type="ECO:0000256" key="3">
    <source>
        <dbReference type="ARBA" id="ARBA00022692"/>
    </source>
</evidence>
<keyword evidence="3 6" id="KW-0812">Transmembrane</keyword>
<evidence type="ECO:0000256" key="6">
    <source>
        <dbReference type="SAM" id="Phobius"/>
    </source>
</evidence>
<reference evidence="8 9" key="1">
    <citation type="submission" date="2016-10" db="EMBL/GenBank/DDBJ databases">
        <authorList>
            <person name="de Groot N.N."/>
        </authorList>
    </citation>
    <scope>NUCLEOTIDE SEQUENCE [LARGE SCALE GENOMIC DNA]</scope>
    <source>
        <strain evidence="8 9">CPCC 202699</strain>
    </source>
</reference>
<dbReference type="OrthoDB" id="4137374at2"/>
<keyword evidence="4 6" id="KW-1133">Transmembrane helix</keyword>
<dbReference type="InterPro" id="IPR007895">
    <property type="entry name" value="MASE1"/>
</dbReference>
<feature type="domain" description="MASE1" evidence="7">
    <location>
        <begin position="18"/>
        <end position="286"/>
    </location>
</feature>
<keyword evidence="2" id="KW-1003">Cell membrane</keyword>
<keyword evidence="9" id="KW-1185">Reference proteome</keyword>
<feature type="transmembrane region" description="Helical" evidence="6">
    <location>
        <begin position="119"/>
        <end position="144"/>
    </location>
</feature>
<proteinExistence type="predicted"/>
<evidence type="ECO:0000259" key="7">
    <source>
        <dbReference type="Pfam" id="PF05231"/>
    </source>
</evidence>
<name>A0A1H3E168_9PSEU</name>